<evidence type="ECO:0000313" key="2">
    <source>
        <dbReference type="Proteomes" id="UP000011668"/>
    </source>
</evidence>
<evidence type="ECO:0000313" key="1">
    <source>
        <dbReference type="EMBL" id="ELU37557.1"/>
    </source>
</evidence>
<dbReference type="AlphaFoldDB" id="L8WLC6"/>
<protein>
    <submittedName>
        <fullName evidence="1">Uncharacterized protein</fullName>
    </submittedName>
</protein>
<comment type="caution">
    <text evidence="1">The sequence shown here is derived from an EMBL/GenBank/DDBJ whole genome shotgun (WGS) entry which is preliminary data.</text>
</comment>
<keyword evidence="2" id="KW-1185">Reference proteome</keyword>
<dbReference type="EMBL" id="AFRT01002584">
    <property type="protein sequence ID" value="ELU37557.1"/>
    <property type="molecule type" value="Genomic_DNA"/>
</dbReference>
<proteinExistence type="predicted"/>
<reference evidence="1 2" key="1">
    <citation type="journal article" date="2013" name="Nat. Commun.">
        <title>The evolution and pathogenic mechanisms of the rice sheath blight pathogen.</title>
        <authorList>
            <person name="Zheng A."/>
            <person name="Lin R."/>
            <person name="Xu L."/>
            <person name="Qin P."/>
            <person name="Tang C."/>
            <person name="Ai P."/>
            <person name="Zhang D."/>
            <person name="Liu Y."/>
            <person name="Sun Z."/>
            <person name="Feng H."/>
            <person name="Wang Y."/>
            <person name="Chen Y."/>
            <person name="Liang X."/>
            <person name="Fu R."/>
            <person name="Li Q."/>
            <person name="Zhang J."/>
            <person name="Yu X."/>
            <person name="Xie Z."/>
            <person name="Ding L."/>
            <person name="Guan P."/>
            <person name="Tang J."/>
            <person name="Liang Y."/>
            <person name="Wang S."/>
            <person name="Deng Q."/>
            <person name="Li S."/>
            <person name="Zhu J."/>
            <person name="Wang L."/>
            <person name="Liu H."/>
            <person name="Li P."/>
        </authorList>
    </citation>
    <scope>NUCLEOTIDE SEQUENCE [LARGE SCALE GENOMIC DNA]</scope>
    <source>
        <strain evidence="2">AG-1 IA</strain>
    </source>
</reference>
<gene>
    <name evidence="1" type="ORF">AG1IA_08421</name>
</gene>
<sequence>MTQPFYLILKFMWDSGWNPDENAYMQGVTVSSGKGYPRFYEPPLAVAVLPSNDLVMCARYHVFTAGCISHPRRLSQCAPLWHPRL</sequence>
<dbReference type="Proteomes" id="UP000011668">
    <property type="component" value="Unassembled WGS sequence"/>
</dbReference>
<organism evidence="1 2">
    <name type="scientific">Thanatephorus cucumeris (strain AG1-IA)</name>
    <name type="common">Rice sheath blight fungus</name>
    <name type="synonym">Rhizoctonia solani</name>
    <dbReference type="NCBI Taxonomy" id="983506"/>
    <lineage>
        <taxon>Eukaryota</taxon>
        <taxon>Fungi</taxon>
        <taxon>Dikarya</taxon>
        <taxon>Basidiomycota</taxon>
        <taxon>Agaricomycotina</taxon>
        <taxon>Agaricomycetes</taxon>
        <taxon>Cantharellales</taxon>
        <taxon>Ceratobasidiaceae</taxon>
        <taxon>Rhizoctonia</taxon>
        <taxon>Rhizoctonia solani AG-1</taxon>
    </lineage>
</organism>
<dbReference type="HOGENOM" id="CLU_2514195_0_0_1"/>
<name>L8WLC6_THACA</name>
<accession>L8WLC6</accession>